<evidence type="ECO:0000313" key="3">
    <source>
        <dbReference type="EMBL" id="RAI42934.1"/>
    </source>
</evidence>
<evidence type="ECO:0000313" key="4">
    <source>
        <dbReference type="Proteomes" id="UP000249130"/>
    </source>
</evidence>
<dbReference type="Pfam" id="PF11638">
    <property type="entry name" value="DnaA_N"/>
    <property type="match status" value="1"/>
</dbReference>
<sequence>MAPTPPIGRNDVANLLALIDDPVVQRLPPRAFRLLVNLMGLAGAGPLPDRGRLAWRLHLTESALARDLAPLVAAGRVEEVRDRVVLVEFASCSSPSAQEATATAVSPAPKSSTDAGSRERTRAWRARRRSAAATREAQPCLPLVSLVQGAVGPVVTDVTACDVTRDGVTAGDASPSPQGVTREPDQGLASVTESVTGVTPRRESLSFQTPEGRQQTQTLRREGVAVTGRDASPDPADARPTGIVPARAAYERFRALYPKPSGMDPRKPAEQEFLRLVLREGIVPERIVAAVAPFAEQVRRDRVEPRYVPASARWLRERRFEDIAESPAPAAAPTSSDPWLAPVIARLSREIGAGDAVAWFSRLAVVKRDPHRVTLAAPTRFVAETIEVRFADRLRAAVAAEHGVGGVGITVIG</sequence>
<reference evidence="3 4" key="1">
    <citation type="submission" date="2017-07" db="EMBL/GenBank/DDBJ databases">
        <title>Draft Genome Sequences of Select Purple Nonsulfur Bacteria.</title>
        <authorList>
            <person name="Lasarre B."/>
            <person name="Mckinlay J.B."/>
        </authorList>
    </citation>
    <scope>NUCLEOTIDE SEQUENCE [LARGE SCALE GENOMIC DNA]</scope>
    <source>
        <strain evidence="3 4">DSM 5909</strain>
    </source>
</reference>
<keyword evidence="4" id="KW-1185">Reference proteome</keyword>
<accession>A0A327KY02</accession>
<dbReference type="Proteomes" id="UP000249130">
    <property type="component" value="Unassembled WGS sequence"/>
</dbReference>
<dbReference type="EMBL" id="NPEX01000117">
    <property type="protein sequence ID" value="RAI42934.1"/>
    <property type="molecule type" value="Genomic_DNA"/>
</dbReference>
<gene>
    <name evidence="3" type="ORF">CH341_17010</name>
</gene>
<evidence type="ECO:0000259" key="2">
    <source>
        <dbReference type="Pfam" id="PF11638"/>
    </source>
</evidence>
<dbReference type="InterPro" id="IPR038454">
    <property type="entry name" value="DnaA_N_sf"/>
</dbReference>
<dbReference type="AlphaFoldDB" id="A0A327KY02"/>
<organism evidence="3 4">
    <name type="scientific">Rhodoplanes roseus</name>
    <dbReference type="NCBI Taxonomy" id="29409"/>
    <lineage>
        <taxon>Bacteria</taxon>
        <taxon>Pseudomonadati</taxon>
        <taxon>Pseudomonadota</taxon>
        <taxon>Alphaproteobacteria</taxon>
        <taxon>Hyphomicrobiales</taxon>
        <taxon>Nitrobacteraceae</taxon>
        <taxon>Rhodoplanes</taxon>
    </lineage>
</organism>
<comment type="caution">
    <text evidence="3">The sequence shown here is derived from an EMBL/GenBank/DDBJ whole genome shotgun (WGS) entry which is preliminary data.</text>
</comment>
<protein>
    <recommendedName>
        <fullName evidence="2">DnaA N-terminal domain-containing protein</fullName>
    </recommendedName>
</protein>
<dbReference type="InterPro" id="IPR024633">
    <property type="entry name" value="DnaA_N_dom"/>
</dbReference>
<name>A0A327KY02_9BRAD</name>
<dbReference type="Gene3D" id="3.30.300.180">
    <property type="match status" value="1"/>
</dbReference>
<feature type="compositionally biased region" description="Polar residues" evidence="1">
    <location>
        <begin position="97"/>
        <end position="115"/>
    </location>
</feature>
<feature type="region of interest" description="Disordered" evidence="1">
    <location>
        <begin position="97"/>
        <end position="132"/>
    </location>
</feature>
<evidence type="ECO:0000256" key="1">
    <source>
        <dbReference type="SAM" id="MobiDB-lite"/>
    </source>
</evidence>
<feature type="region of interest" description="Disordered" evidence="1">
    <location>
        <begin position="167"/>
        <end position="241"/>
    </location>
</feature>
<feature type="compositionally biased region" description="Polar residues" evidence="1">
    <location>
        <begin position="205"/>
        <end position="218"/>
    </location>
</feature>
<feature type="domain" description="DnaA N-terminal" evidence="2">
    <location>
        <begin position="343"/>
        <end position="399"/>
    </location>
</feature>
<proteinExistence type="predicted"/>